<sequence>MEWWWGMIMCLDIDGKVLKLRVPEKGTCVHVLRNCQGILVSCWYTRRYSRVTKPPKAPYVAVYLQFWKWARLAMEWADP</sequence>
<reference evidence="1 2" key="1">
    <citation type="submission" date="2024-01" db="EMBL/GenBank/DDBJ databases">
        <title>The genomes of 5 underutilized Papilionoideae crops provide insights into root nodulation and disease resistanc.</title>
        <authorList>
            <person name="Jiang F."/>
        </authorList>
    </citation>
    <scope>NUCLEOTIDE SEQUENCE [LARGE SCALE GENOMIC DNA]</scope>
    <source>
        <strain evidence="1">LVBAO_FW01</strain>
        <tissue evidence="1">Leaves</tissue>
    </source>
</reference>
<evidence type="ECO:0000313" key="2">
    <source>
        <dbReference type="Proteomes" id="UP001367508"/>
    </source>
</evidence>
<dbReference type="Proteomes" id="UP001367508">
    <property type="component" value="Unassembled WGS sequence"/>
</dbReference>
<dbReference type="AlphaFoldDB" id="A0AAN9KNH5"/>
<proteinExistence type="predicted"/>
<organism evidence="1 2">
    <name type="scientific">Canavalia gladiata</name>
    <name type="common">Sword bean</name>
    <name type="synonym">Dolichos gladiatus</name>
    <dbReference type="NCBI Taxonomy" id="3824"/>
    <lineage>
        <taxon>Eukaryota</taxon>
        <taxon>Viridiplantae</taxon>
        <taxon>Streptophyta</taxon>
        <taxon>Embryophyta</taxon>
        <taxon>Tracheophyta</taxon>
        <taxon>Spermatophyta</taxon>
        <taxon>Magnoliopsida</taxon>
        <taxon>eudicotyledons</taxon>
        <taxon>Gunneridae</taxon>
        <taxon>Pentapetalae</taxon>
        <taxon>rosids</taxon>
        <taxon>fabids</taxon>
        <taxon>Fabales</taxon>
        <taxon>Fabaceae</taxon>
        <taxon>Papilionoideae</taxon>
        <taxon>50 kb inversion clade</taxon>
        <taxon>NPAAA clade</taxon>
        <taxon>indigoferoid/millettioid clade</taxon>
        <taxon>Phaseoleae</taxon>
        <taxon>Canavalia</taxon>
    </lineage>
</organism>
<keyword evidence="2" id="KW-1185">Reference proteome</keyword>
<comment type="caution">
    <text evidence="1">The sequence shown here is derived from an EMBL/GenBank/DDBJ whole genome shotgun (WGS) entry which is preliminary data.</text>
</comment>
<evidence type="ECO:0000313" key="1">
    <source>
        <dbReference type="EMBL" id="KAK7320950.1"/>
    </source>
</evidence>
<accession>A0AAN9KNH5</accession>
<name>A0AAN9KNH5_CANGL</name>
<protein>
    <submittedName>
        <fullName evidence="1">Uncharacterized protein</fullName>
    </submittedName>
</protein>
<dbReference type="EMBL" id="JAYMYQ010000007">
    <property type="protein sequence ID" value="KAK7320950.1"/>
    <property type="molecule type" value="Genomic_DNA"/>
</dbReference>
<gene>
    <name evidence="1" type="ORF">VNO77_30938</name>
</gene>